<protein>
    <submittedName>
        <fullName evidence="1">Uncharacterized protein</fullName>
    </submittedName>
</protein>
<gene>
    <name evidence="1" type="ORF">A3B40_02270</name>
</gene>
<reference evidence="1 2" key="1">
    <citation type="journal article" date="2016" name="Nat. Commun.">
        <title>Thousands of microbial genomes shed light on interconnected biogeochemical processes in an aquifer system.</title>
        <authorList>
            <person name="Anantharaman K."/>
            <person name="Brown C.T."/>
            <person name="Hug L.A."/>
            <person name="Sharon I."/>
            <person name="Castelle C.J."/>
            <person name="Probst A.J."/>
            <person name="Thomas B.C."/>
            <person name="Singh A."/>
            <person name="Wilkins M.J."/>
            <person name="Karaoz U."/>
            <person name="Brodie E.L."/>
            <person name="Williams K.H."/>
            <person name="Hubbard S.S."/>
            <person name="Banfield J.F."/>
        </authorList>
    </citation>
    <scope>NUCLEOTIDE SEQUENCE [LARGE SCALE GENOMIC DNA]</scope>
</reference>
<sequence length="96" mass="10365">MVEKVSNQLTPQQFAYLISDAGKKVLLCWTVQQDLNDTGSPIQPNSGACTMARYNFPIQPSTLSLEDIQIPEGELLAKACSTCPIMAQALAVIPTP</sequence>
<dbReference type="Proteomes" id="UP000178040">
    <property type="component" value="Unassembled WGS sequence"/>
</dbReference>
<evidence type="ECO:0000313" key="2">
    <source>
        <dbReference type="Proteomes" id="UP000178040"/>
    </source>
</evidence>
<proteinExistence type="predicted"/>
<dbReference type="EMBL" id="MGAI01000057">
    <property type="protein sequence ID" value="OGK43294.1"/>
    <property type="molecule type" value="Genomic_DNA"/>
</dbReference>
<dbReference type="AlphaFoldDB" id="A0A1F7IIY4"/>
<evidence type="ECO:0000313" key="1">
    <source>
        <dbReference type="EMBL" id="OGK43294.1"/>
    </source>
</evidence>
<organism evidence="1 2">
    <name type="scientific">Candidatus Roizmanbacteria bacterium RIFCSPLOWO2_01_FULL_37_16</name>
    <dbReference type="NCBI Taxonomy" id="1802058"/>
    <lineage>
        <taxon>Bacteria</taxon>
        <taxon>Candidatus Roizmaniibacteriota</taxon>
    </lineage>
</organism>
<accession>A0A1F7IIY4</accession>
<name>A0A1F7IIY4_9BACT</name>
<comment type="caution">
    <text evidence="1">The sequence shown here is derived from an EMBL/GenBank/DDBJ whole genome shotgun (WGS) entry which is preliminary data.</text>
</comment>